<feature type="region of interest" description="Disordered" evidence="8">
    <location>
        <begin position="1"/>
        <end position="25"/>
    </location>
</feature>
<evidence type="ECO:0000256" key="2">
    <source>
        <dbReference type="ARBA" id="ARBA00022729"/>
    </source>
</evidence>
<dbReference type="Gene3D" id="2.40.10.10">
    <property type="entry name" value="Trypsin-like serine proteases"/>
    <property type="match status" value="2"/>
</dbReference>
<evidence type="ECO:0000313" key="11">
    <source>
        <dbReference type="Proteomes" id="UP000299084"/>
    </source>
</evidence>
<keyword evidence="1 7" id="KW-0645">Protease</keyword>
<dbReference type="InterPro" id="IPR009003">
    <property type="entry name" value="Peptidase_S1_PA"/>
</dbReference>
<dbReference type="CDD" id="cd00190">
    <property type="entry name" value="Tryp_SPc"/>
    <property type="match status" value="1"/>
</dbReference>
<dbReference type="PROSITE" id="PS50240">
    <property type="entry name" value="TRYPSIN_DOM"/>
    <property type="match status" value="1"/>
</dbReference>
<keyword evidence="6" id="KW-1015">Disulfide bond</keyword>
<evidence type="ECO:0000256" key="6">
    <source>
        <dbReference type="ARBA" id="ARBA00023157"/>
    </source>
</evidence>
<sequence>LTPERKKEDQAGERGREGKKEERKGDFSIKIIGGNQVTPHSRPYMVLLQGKDICAGALIAKDWVLTAAHCVLNKKSQIILGAHSITKKEPEKQIMFVKKEVPYPCYDQDTHEGDLKLLKLNKKATINKNVAILHLPKVGDDVKPGTMCRVAGWGKFHNNSPASDVLREVNVTVIDRKICNDQGHYNYQPVIGLNMICAGTLKGGKDSCNGDSGSPLICDGSLRGITSFGIPGKCGDPRGPGIYTLLSKKFLNWIVKTVKHAV</sequence>
<dbReference type="SUPFAM" id="SSF50494">
    <property type="entry name" value="Trypsin-like serine proteases"/>
    <property type="match status" value="1"/>
</dbReference>
<name>A0A5N4EB68_CAMDR</name>
<evidence type="ECO:0000256" key="8">
    <source>
        <dbReference type="SAM" id="MobiDB-lite"/>
    </source>
</evidence>
<evidence type="ECO:0000259" key="9">
    <source>
        <dbReference type="PROSITE" id="PS50240"/>
    </source>
</evidence>
<dbReference type="InterPro" id="IPR043504">
    <property type="entry name" value="Peptidase_S1_PA_chymotrypsin"/>
</dbReference>
<keyword evidence="4 7" id="KW-0720">Serine protease</keyword>
<dbReference type="EMBL" id="JWIN03000003">
    <property type="protein sequence ID" value="KAB1280615.1"/>
    <property type="molecule type" value="Genomic_DNA"/>
</dbReference>
<dbReference type="InterPro" id="IPR001314">
    <property type="entry name" value="Peptidase_S1A"/>
</dbReference>
<evidence type="ECO:0000256" key="1">
    <source>
        <dbReference type="ARBA" id="ARBA00022670"/>
    </source>
</evidence>
<keyword evidence="5" id="KW-0865">Zymogen</keyword>
<evidence type="ECO:0000256" key="5">
    <source>
        <dbReference type="ARBA" id="ARBA00023145"/>
    </source>
</evidence>
<evidence type="ECO:0000256" key="7">
    <source>
        <dbReference type="RuleBase" id="RU363034"/>
    </source>
</evidence>
<dbReference type="PANTHER" id="PTHR24271">
    <property type="entry name" value="KALLIKREIN-RELATED"/>
    <property type="match status" value="1"/>
</dbReference>
<keyword evidence="3 7" id="KW-0378">Hydrolase</keyword>
<dbReference type="PROSITE" id="PS00135">
    <property type="entry name" value="TRYPSIN_SER"/>
    <property type="match status" value="1"/>
</dbReference>
<dbReference type="PRINTS" id="PR00722">
    <property type="entry name" value="CHYMOTRYPSIN"/>
</dbReference>
<comment type="caution">
    <text evidence="10">The sequence shown here is derived from an EMBL/GenBank/DDBJ whole genome shotgun (WGS) entry which is preliminary data.</text>
</comment>
<dbReference type="InterPro" id="IPR001254">
    <property type="entry name" value="Trypsin_dom"/>
</dbReference>
<dbReference type="PROSITE" id="PS00134">
    <property type="entry name" value="TRYPSIN_HIS"/>
    <property type="match status" value="1"/>
</dbReference>
<gene>
    <name evidence="10" type="primary">Granzyme A</name>
    <name evidence="10" type="ORF">Cadr_000004169</name>
</gene>
<dbReference type="SMART" id="SM00020">
    <property type="entry name" value="Tryp_SPc"/>
    <property type="match status" value="1"/>
</dbReference>
<dbReference type="GO" id="GO:0004252">
    <property type="term" value="F:serine-type endopeptidase activity"/>
    <property type="evidence" value="ECO:0007669"/>
    <property type="project" value="InterPro"/>
</dbReference>
<accession>A0A5N4EB68</accession>
<dbReference type="GO" id="GO:0006508">
    <property type="term" value="P:proteolysis"/>
    <property type="evidence" value="ECO:0007669"/>
    <property type="project" value="UniProtKB-KW"/>
</dbReference>
<reference evidence="10 11" key="1">
    <citation type="journal article" date="2019" name="Mol. Ecol. Resour.">
        <title>Improving Illumina assemblies with Hi-C and long reads: an example with the North African dromedary.</title>
        <authorList>
            <person name="Elbers J.P."/>
            <person name="Rogers M.F."/>
            <person name="Perelman P.L."/>
            <person name="Proskuryakova A.A."/>
            <person name="Serdyukova N.A."/>
            <person name="Johnson W.E."/>
            <person name="Horin P."/>
            <person name="Corander J."/>
            <person name="Murphy D."/>
            <person name="Burger P.A."/>
        </authorList>
    </citation>
    <scope>NUCLEOTIDE SEQUENCE [LARGE SCALE GENOMIC DNA]</scope>
    <source>
        <strain evidence="10">Drom800</strain>
        <tissue evidence="10">Blood</tissue>
    </source>
</reference>
<dbReference type="PANTHER" id="PTHR24271:SF69">
    <property type="entry name" value="GRANZYME A"/>
    <property type="match status" value="1"/>
</dbReference>
<dbReference type="InterPro" id="IPR018114">
    <property type="entry name" value="TRYPSIN_HIS"/>
</dbReference>
<dbReference type="InterPro" id="IPR033116">
    <property type="entry name" value="TRYPSIN_SER"/>
</dbReference>
<dbReference type="Pfam" id="PF00089">
    <property type="entry name" value="Trypsin"/>
    <property type="match status" value="1"/>
</dbReference>
<dbReference type="FunFam" id="2.40.10.10:FF:000120">
    <property type="entry name" value="Putative serine protease"/>
    <property type="match status" value="1"/>
</dbReference>
<dbReference type="Proteomes" id="UP000299084">
    <property type="component" value="Unassembled WGS sequence"/>
</dbReference>
<keyword evidence="11" id="KW-1185">Reference proteome</keyword>
<keyword evidence="2" id="KW-0732">Signal</keyword>
<proteinExistence type="predicted"/>
<evidence type="ECO:0000256" key="3">
    <source>
        <dbReference type="ARBA" id="ARBA00022801"/>
    </source>
</evidence>
<feature type="domain" description="Peptidase S1" evidence="9">
    <location>
        <begin position="31"/>
        <end position="259"/>
    </location>
</feature>
<protein>
    <submittedName>
        <fullName evidence="10">Granzyme A</fullName>
    </submittedName>
</protein>
<feature type="non-terminal residue" evidence="10">
    <location>
        <position position="1"/>
    </location>
</feature>
<evidence type="ECO:0000256" key="4">
    <source>
        <dbReference type="ARBA" id="ARBA00022825"/>
    </source>
</evidence>
<evidence type="ECO:0000313" key="10">
    <source>
        <dbReference type="EMBL" id="KAB1280615.1"/>
    </source>
</evidence>
<dbReference type="GO" id="GO:0043065">
    <property type="term" value="P:positive regulation of apoptotic process"/>
    <property type="evidence" value="ECO:0007669"/>
    <property type="project" value="TreeGrafter"/>
</dbReference>
<dbReference type="STRING" id="9838.ENSCDRP00005014515"/>
<organism evidence="10 11">
    <name type="scientific">Camelus dromedarius</name>
    <name type="common">Dromedary</name>
    <name type="synonym">Arabian camel</name>
    <dbReference type="NCBI Taxonomy" id="9838"/>
    <lineage>
        <taxon>Eukaryota</taxon>
        <taxon>Metazoa</taxon>
        <taxon>Chordata</taxon>
        <taxon>Craniata</taxon>
        <taxon>Vertebrata</taxon>
        <taxon>Euteleostomi</taxon>
        <taxon>Mammalia</taxon>
        <taxon>Eutheria</taxon>
        <taxon>Laurasiatheria</taxon>
        <taxon>Artiodactyla</taxon>
        <taxon>Tylopoda</taxon>
        <taxon>Camelidae</taxon>
        <taxon>Camelus</taxon>
    </lineage>
</organism>
<dbReference type="AlphaFoldDB" id="A0A5N4EB68"/>